<keyword evidence="2" id="KW-0548">Nucleotidyltransferase</keyword>
<evidence type="ECO:0000313" key="3">
    <source>
        <dbReference type="Proteomes" id="UP000245207"/>
    </source>
</evidence>
<dbReference type="PANTHER" id="PTHR33116">
    <property type="entry name" value="REVERSE TRANSCRIPTASE ZINC-BINDING DOMAIN-CONTAINING PROTEIN-RELATED-RELATED"/>
    <property type="match status" value="1"/>
</dbReference>
<evidence type="ECO:0000256" key="1">
    <source>
        <dbReference type="SAM" id="MobiDB-lite"/>
    </source>
</evidence>
<keyword evidence="3" id="KW-1185">Reference proteome</keyword>
<feature type="compositionally biased region" description="Polar residues" evidence="1">
    <location>
        <begin position="153"/>
        <end position="174"/>
    </location>
</feature>
<dbReference type="GO" id="GO:0003964">
    <property type="term" value="F:RNA-directed DNA polymerase activity"/>
    <property type="evidence" value="ECO:0007669"/>
    <property type="project" value="UniProtKB-KW"/>
</dbReference>
<evidence type="ECO:0000313" key="2">
    <source>
        <dbReference type="EMBL" id="PWA72686.1"/>
    </source>
</evidence>
<reference evidence="2 3" key="1">
    <citation type="journal article" date="2018" name="Mol. Plant">
        <title>The genome of Artemisia annua provides insight into the evolution of Asteraceae family and artemisinin biosynthesis.</title>
        <authorList>
            <person name="Shen Q."/>
            <person name="Zhang L."/>
            <person name="Liao Z."/>
            <person name="Wang S."/>
            <person name="Yan T."/>
            <person name="Shi P."/>
            <person name="Liu M."/>
            <person name="Fu X."/>
            <person name="Pan Q."/>
            <person name="Wang Y."/>
            <person name="Lv Z."/>
            <person name="Lu X."/>
            <person name="Zhang F."/>
            <person name="Jiang W."/>
            <person name="Ma Y."/>
            <person name="Chen M."/>
            <person name="Hao X."/>
            <person name="Li L."/>
            <person name="Tang Y."/>
            <person name="Lv G."/>
            <person name="Zhou Y."/>
            <person name="Sun X."/>
            <person name="Brodelius P.E."/>
            <person name="Rose J.K.C."/>
            <person name="Tang K."/>
        </authorList>
    </citation>
    <scope>NUCLEOTIDE SEQUENCE [LARGE SCALE GENOMIC DNA]</scope>
    <source>
        <strain evidence="3">cv. Huhao1</strain>
        <tissue evidence="2">Leaf</tissue>
    </source>
</reference>
<keyword evidence="2" id="KW-0695">RNA-directed DNA polymerase</keyword>
<accession>A0A2U1NGV3</accession>
<dbReference type="STRING" id="35608.A0A2U1NGV3"/>
<feature type="compositionally biased region" description="Basic and acidic residues" evidence="1">
    <location>
        <begin position="141"/>
        <end position="152"/>
    </location>
</feature>
<keyword evidence="2" id="KW-0808">Transferase</keyword>
<dbReference type="EMBL" id="PKPP01002859">
    <property type="protein sequence ID" value="PWA72686.1"/>
    <property type="molecule type" value="Genomic_DNA"/>
</dbReference>
<feature type="region of interest" description="Disordered" evidence="1">
    <location>
        <begin position="135"/>
        <end position="174"/>
    </location>
</feature>
<organism evidence="2 3">
    <name type="scientific">Artemisia annua</name>
    <name type="common">Sweet wormwood</name>
    <dbReference type="NCBI Taxonomy" id="35608"/>
    <lineage>
        <taxon>Eukaryota</taxon>
        <taxon>Viridiplantae</taxon>
        <taxon>Streptophyta</taxon>
        <taxon>Embryophyta</taxon>
        <taxon>Tracheophyta</taxon>
        <taxon>Spermatophyta</taxon>
        <taxon>Magnoliopsida</taxon>
        <taxon>eudicotyledons</taxon>
        <taxon>Gunneridae</taxon>
        <taxon>Pentapetalae</taxon>
        <taxon>asterids</taxon>
        <taxon>campanulids</taxon>
        <taxon>Asterales</taxon>
        <taxon>Asteraceae</taxon>
        <taxon>Asteroideae</taxon>
        <taxon>Anthemideae</taxon>
        <taxon>Artemisiinae</taxon>
        <taxon>Artemisia</taxon>
    </lineage>
</organism>
<sequence length="174" mass="20041">MALLRRNITVNNQSCAWCESNEETIEHILTGCGISAGIWNALSRWCRFPGMFVFHAHDLVEMHEHCGAFEIKKMVLHGIIIIACWRMWRARNENNFSNKDPNVVEMAADIKTLGFLCRSTQFTSDHVLVENRKIKTKRKGKTDNTRTLDDSSGRWTKSNQNRTQQDTSSRTKTP</sequence>
<dbReference type="PANTHER" id="PTHR33116:SF78">
    <property type="entry name" value="OS12G0587133 PROTEIN"/>
    <property type="match status" value="1"/>
</dbReference>
<gene>
    <name evidence="2" type="ORF">CTI12_AA268620</name>
</gene>
<proteinExistence type="predicted"/>
<protein>
    <submittedName>
        <fullName evidence="2">Reverse transcriptase domain, Reverse transcriptase zinc-binding domain protein</fullName>
    </submittedName>
</protein>
<comment type="caution">
    <text evidence="2">The sequence shown here is derived from an EMBL/GenBank/DDBJ whole genome shotgun (WGS) entry which is preliminary data.</text>
</comment>
<name>A0A2U1NGV3_ARTAN</name>
<dbReference type="Proteomes" id="UP000245207">
    <property type="component" value="Unassembled WGS sequence"/>
</dbReference>
<dbReference type="OrthoDB" id="1727818at2759"/>
<dbReference type="AlphaFoldDB" id="A0A2U1NGV3"/>